<feature type="region of interest" description="Disordered" evidence="10">
    <location>
        <begin position="1640"/>
        <end position="1738"/>
    </location>
</feature>
<feature type="compositionally biased region" description="Polar residues" evidence="10">
    <location>
        <begin position="933"/>
        <end position="946"/>
    </location>
</feature>
<feature type="compositionally biased region" description="Low complexity" evidence="10">
    <location>
        <begin position="2245"/>
        <end position="2257"/>
    </location>
</feature>
<evidence type="ECO:0000313" key="12">
    <source>
        <dbReference type="EMBL" id="RLU22770.1"/>
    </source>
</evidence>
<feature type="region of interest" description="Disordered" evidence="10">
    <location>
        <begin position="1449"/>
        <end position="1478"/>
    </location>
</feature>
<dbReference type="CDD" id="cd15529">
    <property type="entry name" value="PHD2_PHF10"/>
    <property type="match status" value="1"/>
</dbReference>
<name>A0A3L8DQQ1_OOCBI</name>
<reference evidence="12 13" key="1">
    <citation type="journal article" date="2018" name="Genome Res.">
        <title>The genomic architecture and molecular evolution of ant odorant receptors.</title>
        <authorList>
            <person name="McKenzie S.K."/>
            <person name="Kronauer D.J.C."/>
        </authorList>
    </citation>
    <scope>NUCLEOTIDE SEQUENCE [LARGE SCALE GENOMIC DNA]</scope>
    <source>
        <strain evidence="12">Clonal line C1</strain>
    </source>
</reference>
<feature type="region of interest" description="Disordered" evidence="10">
    <location>
        <begin position="1496"/>
        <end position="1608"/>
    </location>
</feature>
<dbReference type="EMBL" id="QOIP01000005">
    <property type="protein sequence ID" value="RLU22770.1"/>
    <property type="molecule type" value="Genomic_DNA"/>
</dbReference>
<feature type="region of interest" description="Disordered" evidence="10">
    <location>
        <begin position="2776"/>
        <end position="2822"/>
    </location>
</feature>
<accession>A0A3L8DQQ1</accession>
<feature type="region of interest" description="Disordered" evidence="10">
    <location>
        <begin position="2407"/>
        <end position="2472"/>
    </location>
</feature>
<feature type="region of interest" description="Disordered" evidence="10">
    <location>
        <begin position="282"/>
        <end position="305"/>
    </location>
</feature>
<feature type="compositionally biased region" description="Basic and acidic residues" evidence="10">
    <location>
        <begin position="737"/>
        <end position="773"/>
    </location>
</feature>
<feature type="compositionally biased region" description="Polar residues" evidence="10">
    <location>
        <begin position="207"/>
        <end position="222"/>
    </location>
</feature>
<feature type="compositionally biased region" description="Low complexity" evidence="10">
    <location>
        <begin position="2800"/>
        <end position="2816"/>
    </location>
</feature>
<feature type="region of interest" description="Disordered" evidence="10">
    <location>
        <begin position="1963"/>
        <end position="1989"/>
    </location>
</feature>
<feature type="compositionally biased region" description="Basic and acidic residues" evidence="10">
    <location>
        <begin position="2433"/>
        <end position="2451"/>
    </location>
</feature>
<feature type="compositionally biased region" description="Basic and acidic residues" evidence="10">
    <location>
        <begin position="1973"/>
        <end position="1989"/>
    </location>
</feature>
<comment type="caution">
    <text evidence="12">The sequence shown here is derived from an EMBL/GenBank/DDBJ whole genome shotgun (WGS) entry which is preliminary data.</text>
</comment>
<feature type="compositionally biased region" description="Basic residues" evidence="10">
    <location>
        <begin position="2300"/>
        <end position="2310"/>
    </location>
</feature>
<dbReference type="OrthoDB" id="1903104at2759"/>
<feature type="domain" description="PHD-type" evidence="11">
    <location>
        <begin position="2886"/>
        <end position="2937"/>
    </location>
</feature>
<feature type="compositionally biased region" description="Basic and acidic residues" evidence="10">
    <location>
        <begin position="1072"/>
        <end position="1084"/>
    </location>
</feature>
<dbReference type="Pfam" id="PF00628">
    <property type="entry name" value="PHD"/>
    <property type="match status" value="2"/>
</dbReference>
<dbReference type="SMART" id="SM00249">
    <property type="entry name" value="PHD"/>
    <property type="match status" value="3"/>
</dbReference>
<dbReference type="Gene3D" id="3.30.40.10">
    <property type="entry name" value="Zinc/RING finger domain, C3HC4 (zinc finger)"/>
    <property type="match status" value="2"/>
</dbReference>
<feature type="region of interest" description="Disordered" evidence="10">
    <location>
        <begin position="680"/>
        <end position="804"/>
    </location>
</feature>
<feature type="compositionally biased region" description="Basic and acidic residues" evidence="10">
    <location>
        <begin position="412"/>
        <end position="422"/>
    </location>
</feature>
<keyword evidence="8" id="KW-0539">Nucleus</keyword>
<feature type="region of interest" description="Disordered" evidence="10">
    <location>
        <begin position="1065"/>
        <end position="1084"/>
    </location>
</feature>
<sequence>MSEGFKMGLFGSKDRNGEQKEKSSKDNSPARYAPYGNDSDTETYDTEALSMMDINDIIGVQSEQVGDSTLESEIAALSEIITDSKVEPAESVLESKRETQRQSLETSSVASMNIDNADASDVGQSDIMSDKRIVSKALKKETFACAQESTMCEKLSSTIAEDRASKSVEPTSVKCGKTSDVSTNETISDTSMVCTSKSSSSDGSHVEISSSTTVSDDTLQETAQRERQEDVASLTGCKKDDADKIEDQSTDEIKSQDKFKSNTRPVTVGGISKSLQLIGEAYNSEDSEETDLNDCDSLKDTPPLSIPEEASLATISAIPHVEDKSEVIGVSEKNAEKSMKLSDGASETLEEPDVKVEAIAHNRTEDSNIRLSEPEDSSQSAIPQASKEDTDGSVLNKAAEWIDNGISSSTHEQSENDMKMDTTEGMSLEHQSSNETSEEIRDTSADASIKSPQQTMKNTEENEEIETRTVEPESSVSTLVPELEKLDCSMTSSANDILDTRKVDDNCSLINDSVKKVVKDECKNEDAPMESASEAQDSASTEMPDKKFSVTETAGKNDDSQEASIINENCQITQEIVTDKITDDSREADATKMDCEITDSDNQDAADLDTDAKAASALMDTNASQITPGNNENVILKENTSSARSSTDEKTVTTDVQSINTHLPNEESSNICSTDLVTQSDASPIDMNDSTEMVGCSEKDTSAKAPISVEDIEPTRQLPSVSEKSEVNAINDTVSSELKDLHLSPTSREDSDDVVKDVREPLEVEKTEDKETEVAPAVMDKNQSKTGLTEDELLDRSESAVDEETDCRAVQVKGDNVTSSLCNTTRNNIAEDIVETADKTEIKKNEILASSLNQESEKDTEEKTEAHENLILEPEASAFDTRATDLRETHSQDDEEMKSCDETASSLEKKMEESVDTNEKKNDELIEGFTDANIKNVQSSDASIPQDTEKKLPEERSESIESKSDTDISSNVGNIVQTFSDIKSVDSTANVPRDDNDATDVRSIVEGEKSVDENVNTLQDSMDLLSETNVESLTERLSQDSEVINDEITMKTIDSLKGLLSSHLVSDSENSSSKEVKVESKASAEETVNKDVSLLLDSGETSTTQDSDYITNVIADCLTSRGEADINVSANNKITKGNEDGGSFRIDEEANAVVGETVDDEKAEEPLGTNSSLQRNDLDMDFEGNRLESVGDLEESDAKLELPQDILLDSVMSREALPRRTDTSTVIENSQSSSEISELESAVKFLQESEEQTIDSPLVLSPKMVESVVEDITKQAGAELYVPDDEVENYTNTESELDLRDVAADSISISEAEIISEAAKLENERKFAVQMRNVPAANVEEKEPEEIDRKLELNLKKEEERMLKTSSDTVADSSVNAQREVSMSDIRPLSSEGILKACDLIPRASILEERLKEPPKIEIPVPDPAKVLASVISPNDSLLIPKDARAMSYPRMLDSPKSSESKSVDTPRKDSEKQSDFENIGSPRIILKIAKSAIADCGEPRSPKSPKIRSATNSPNPEDSPGQKLGKIKLKLSKGGHPSIISNENLEETNQWHTTDSTSSLSPIGMKIKLSKSGDASIVGAEKHESPDDSKEMKYKVEESKRTDSPIGMKIKLSKSGDASIISDSKQQIPDNSIKETLTKHKEKLEISQGSPKRTESPIGMKIKLSKTGDASIIQTDRQESSEEHKETMPKRTDSPIGMKIKLSKTGDASIVSPDAPEDSSSKVKEKQEYSELPKRTESPIGMKIKLSKCKGGASIIPMDNTEDAREKLEISDLPKRTESPLGMKIKLSKSGDASIIHSEIADDIKEAKHREKPETAHDPPAKTLESSGLKIKVLKTGEATSSTLSDVTEEQDAAQASESSTGGIPRIIISKAASVVTDKTEPTEESRPREGQTEAPKRTESPLGMKIKLSKSGDASIVQSEAAAVEDQSKAARVLDAEYSKSGSGSDTSLGMKIKLFKTGDASVVETPSSTTDRKDKQQRRRDPVDSPLEMKIKLSKTGHPTIVACDSHGESSTHKSKELPALDSTLNFPQRYMEHAAVHKEPPLKILKSGHHPSILQSARSELTIEPVQVQSRKPPDSAQQIDISPKRKDVTISPIESKKSKLEAQLSQILPEVTIQPVMCRDQKQQQQQLLFDPKTSLISRQQMNVISQEISITQVRPTKASTASDSAPVGDKLKHILCKNTNSPGGSSDCEIIEHRPELIIVNENSNSSQDVVIIEEVMPNRMANIKVPKKRGRPRRNPIVQQHVQQQQSSAQMLMPRDPLALDEVQQVPVQQFEHRENERPKRTCRSQKSYAPPKRGRGRGRGKRKLDNTDNSQIGKKARIDQDLSAIEASTMAVITIDETAHVQQDTLRQSSELYKALKQPPIDRKGISPTGKMEKLISLTGRKEGGRKDLSKSLDSDMAMQLDHARSSHEEPSKSSQLSMTALDSKNGEQHKRPGVEIVSEKMQKTSAKQYAENKGKMSDGSSRAPEMKEILVPPGHSNCRGEAVSTVQVIDEETRMSAESGSRSQTPARNIPAPASETTINEESQGSVLSTATTESEKVKVKNRRMEINFDPDEGPFTVDKIAEYEWPLDRKGETFMIQEQISQYLGVKSFKRKYPDLKRRVVDMEERNYLRENGLVSEAMCDMGLTAICSSEVLDVMCSDFPDQYEEYRKHMREKQVKEHSKKQKELTAAANAERNRIDLAEMAVQSASSWNSSLNKARRENRKCCLDLQTFTIHVPKKQQKVDPENKVSHYPVALMPGQYTDYYQVYTPAELRYYPLNTVLYGPTRPNERKFDSQSEGSQSDSDSESSSDDSSSSSSEGTQDTEGSQSTMDEVDMEISNSKDDMKLKCKMCLKVLNKHSKNEILIQCGTCNGNVHPSCIDLTLDMVPHIQSYAWQCTDCKTCAQCHDPADEDKMLFCDMCDRGYHIYCVGLRRVPQGRWHCQECAVCANCGSREPGGANSDRNSVAQWQHEYKKGEKNTRVYVSTLCVPCSKLWRKGRYCPHCSRCHTAQRLDLETNLVHCSACDKYLHLECVETKGAAVDKKNYLCDFCAPSSRQQVTRPLVSKVSKT</sequence>
<dbReference type="Proteomes" id="UP000279307">
    <property type="component" value="Chromosome 5"/>
</dbReference>
<keyword evidence="2" id="KW-0479">Metal-binding</keyword>
<organism evidence="12 13">
    <name type="scientific">Ooceraea biroi</name>
    <name type="common">Clonal raider ant</name>
    <name type="synonym">Cerapachys biroi</name>
    <dbReference type="NCBI Taxonomy" id="2015173"/>
    <lineage>
        <taxon>Eukaryota</taxon>
        <taxon>Metazoa</taxon>
        <taxon>Ecdysozoa</taxon>
        <taxon>Arthropoda</taxon>
        <taxon>Hexapoda</taxon>
        <taxon>Insecta</taxon>
        <taxon>Pterygota</taxon>
        <taxon>Neoptera</taxon>
        <taxon>Endopterygota</taxon>
        <taxon>Hymenoptera</taxon>
        <taxon>Apocrita</taxon>
        <taxon>Aculeata</taxon>
        <taxon>Formicoidea</taxon>
        <taxon>Formicidae</taxon>
        <taxon>Dorylinae</taxon>
        <taxon>Ooceraea</taxon>
    </lineage>
</organism>
<dbReference type="InterPro" id="IPR013083">
    <property type="entry name" value="Znf_RING/FYVE/PHD"/>
</dbReference>
<evidence type="ECO:0000256" key="6">
    <source>
        <dbReference type="ARBA" id="ARBA00023015"/>
    </source>
</evidence>
<feature type="compositionally biased region" description="Basic and acidic residues" evidence="10">
    <location>
        <begin position="947"/>
        <end position="966"/>
    </location>
</feature>
<dbReference type="CDD" id="cd21085">
    <property type="entry name" value="WH_NTD_PHF10"/>
    <property type="match status" value="1"/>
</dbReference>
<dbReference type="InterPro" id="IPR011011">
    <property type="entry name" value="Znf_FYVE_PHD"/>
</dbReference>
<feature type="compositionally biased region" description="Basic and acidic residues" evidence="10">
    <location>
        <begin position="1720"/>
        <end position="1738"/>
    </location>
</feature>
<feature type="compositionally biased region" description="Basic and acidic residues" evidence="10">
    <location>
        <begin position="855"/>
        <end position="870"/>
    </location>
</feature>
<feature type="compositionally biased region" description="Basic and acidic residues" evidence="10">
    <location>
        <begin position="543"/>
        <end position="559"/>
    </location>
</feature>
<feature type="region of interest" description="Disordered" evidence="10">
    <location>
        <begin position="2071"/>
        <end position="2093"/>
    </location>
</feature>
<evidence type="ECO:0000256" key="5">
    <source>
        <dbReference type="ARBA" id="ARBA00022833"/>
    </source>
</evidence>
<dbReference type="InterPro" id="IPR001965">
    <property type="entry name" value="Znf_PHD"/>
</dbReference>
<evidence type="ECO:0000256" key="8">
    <source>
        <dbReference type="ARBA" id="ARBA00023242"/>
    </source>
</evidence>
<keyword evidence="6" id="KW-0805">Transcription regulation</keyword>
<evidence type="ECO:0000256" key="10">
    <source>
        <dbReference type="SAM" id="MobiDB-lite"/>
    </source>
</evidence>
<feature type="compositionally biased region" description="Basic and acidic residues" evidence="10">
    <location>
        <begin position="352"/>
        <end position="368"/>
    </location>
</feature>
<feature type="compositionally biased region" description="Basic and acidic residues" evidence="10">
    <location>
        <begin position="85"/>
        <end position="100"/>
    </location>
</feature>
<feature type="region of interest" description="Disordered" evidence="10">
    <location>
        <begin position="158"/>
        <end position="266"/>
    </location>
</feature>
<evidence type="ECO:0000256" key="7">
    <source>
        <dbReference type="ARBA" id="ARBA00023163"/>
    </source>
</evidence>
<feature type="compositionally biased region" description="Acidic residues" evidence="10">
    <location>
        <begin position="283"/>
        <end position="294"/>
    </location>
</feature>
<feature type="compositionally biased region" description="Basic and acidic residues" evidence="10">
    <location>
        <begin position="1806"/>
        <end position="1821"/>
    </location>
</feature>
<dbReference type="PANTHER" id="PTHR45888">
    <property type="entry name" value="HL01030P-RELATED"/>
    <property type="match status" value="1"/>
</dbReference>
<feature type="compositionally biased region" description="Polar residues" evidence="10">
    <location>
        <begin position="1622"/>
        <end position="1631"/>
    </location>
</feature>
<dbReference type="InterPro" id="IPR019787">
    <property type="entry name" value="Znf_PHD-finger"/>
</dbReference>
<feature type="region of interest" description="Disordered" evidence="10">
    <location>
        <begin position="1806"/>
        <end position="1933"/>
    </location>
</feature>
<feature type="compositionally biased region" description="Basic and acidic residues" evidence="10">
    <location>
        <begin position="1879"/>
        <end position="1901"/>
    </location>
</feature>
<protein>
    <recommendedName>
        <fullName evidence="11">PHD-type domain-containing protein</fullName>
    </recommendedName>
</protein>
<keyword evidence="4 9" id="KW-0863">Zinc-finger</keyword>
<dbReference type="GO" id="GO:0005634">
    <property type="term" value="C:nucleus"/>
    <property type="evidence" value="ECO:0007669"/>
    <property type="project" value="UniProtKB-SubCell"/>
</dbReference>
<feature type="compositionally biased region" description="Basic and acidic residues" evidence="10">
    <location>
        <begin position="882"/>
        <end position="924"/>
    </location>
</feature>
<feature type="region of interest" description="Disordered" evidence="10">
    <location>
        <begin position="2277"/>
        <end position="2323"/>
    </location>
</feature>
<feature type="compositionally biased region" description="Basic and acidic residues" evidence="10">
    <location>
        <begin position="1677"/>
        <end position="1694"/>
    </location>
</feature>
<evidence type="ECO:0000259" key="11">
    <source>
        <dbReference type="PROSITE" id="PS50016"/>
    </source>
</evidence>
<feature type="region of interest" description="Disordered" evidence="10">
    <location>
        <begin position="330"/>
        <end position="478"/>
    </location>
</feature>
<feature type="compositionally biased region" description="Polar residues" evidence="10">
    <location>
        <begin position="2505"/>
        <end position="2516"/>
    </location>
</feature>
<evidence type="ECO:0000256" key="9">
    <source>
        <dbReference type="PROSITE-ProRule" id="PRU00146"/>
    </source>
</evidence>
<evidence type="ECO:0000256" key="3">
    <source>
        <dbReference type="ARBA" id="ARBA00022737"/>
    </source>
</evidence>
<dbReference type="PROSITE" id="PS50016">
    <property type="entry name" value="ZF_PHD_2"/>
    <property type="match status" value="2"/>
</dbReference>
<evidence type="ECO:0000256" key="2">
    <source>
        <dbReference type="ARBA" id="ARBA00022723"/>
    </source>
</evidence>
<keyword evidence="3" id="KW-0677">Repeat</keyword>
<proteinExistence type="predicted"/>
<feature type="compositionally biased region" description="Polar residues" evidence="10">
    <location>
        <begin position="2421"/>
        <end position="2431"/>
    </location>
</feature>
<feature type="compositionally biased region" description="Polar residues" evidence="10">
    <location>
        <begin position="101"/>
        <end position="114"/>
    </location>
</feature>
<keyword evidence="5" id="KW-0862">Zinc</keyword>
<gene>
    <name evidence="12" type="ORF">DMN91_005048</name>
</gene>
<feature type="region of interest" description="Disordered" evidence="10">
    <location>
        <begin position="2502"/>
        <end position="2521"/>
    </location>
</feature>
<dbReference type="GO" id="GO:0008270">
    <property type="term" value="F:zinc ion binding"/>
    <property type="evidence" value="ECO:0007669"/>
    <property type="project" value="UniProtKB-KW"/>
</dbReference>
<feature type="compositionally biased region" description="Basic and acidic residues" evidence="10">
    <location>
        <begin position="237"/>
        <end position="260"/>
    </location>
</feature>
<feature type="compositionally biased region" description="Basic and acidic residues" evidence="10">
    <location>
        <begin position="2410"/>
        <end position="2420"/>
    </location>
</feature>
<feature type="compositionally biased region" description="Basic and acidic residues" evidence="10">
    <location>
        <begin position="1457"/>
        <end position="1476"/>
    </location>
</feature>
<comment type="subcellular location">
    <subcellularLocation>
        <location evidence="1">Nucleus</location>
    </subcellularLocation>
</comment>
<feature type="region of interest" description="Disordered" evidence="10">
    <location>
        <begin position="851"/>
        <end position="972"/>
    </location>
</feature>
<feature type="compositionally biased region" description="Basic and acidic residues" evidence="10">
    <location>
        <begin position="1581"/>
        <end position="1604"/>
    </location>
</feature>
<feature type="compositionally biased region" description="Polar residues" evidence="10">
    <location>
        <begin position="717"/>
        <end position="736"/>
    </location>
</feature>
<feature type="compositionally biased region" description="Polar residues" evidence="10">
    <location>
        <begin position="1540"/>
        <end position="1562"/>
    </location>
</feature>
<dbReference type="SUPFAM" id="SSF57903">
    <property type="entry name" value="FYVE/PHD zinc finger"/>
    <property type="match status" value="3"/>
</dbReference>
<evidence type="ECO:0000256" key="1">
    <source>
        <dbReference type="ARBA" id="ARBA00004123"/>
    </source>
</evidence>
<feature type="compositionally biased region" description="Basic and acidic residues" evidence="10">
    <location>
        <begin position="12"/>
        <end position="25"/>
    </location>
</feature>
<feature type="compositionally biased region" description="Basic and acidic residues" evidence="10">
    <location>
        <begin position="2278"/>
        <end position="2287"/>
    </location>
</feature>
<feature type="compositionally biased region" description="Low complexity" evidence="10">
    <location>
        <begin position="188"/>
        <end position="202"/>
    </location>
</feature>
<feature type="region of interest" description="Disordered" evidence="10">
    <location>
        <begin position="521"/>
        <end position="568"/>
    </location>
</feature>
<evidence type="ECO:0000256" key="4">
    <source>
        <dbReference type="ARBA" id="ARBA00022771"/>
    </source>
</evidence>
<keyword evidence="7" id="KW-0804">Transcription</keyword>
<evidence type="ECO:0000313" key="13">
    <source>
        <dbReference type="Proteomes" id="UP000279307"/>
    </source>
</evidence>
<feature type="domain" description="PHD-type" evidence="11">
    <location>
        <begin position="2987"/>
        <end position="3043"/>
    </location>
</feature>
<feature type="region of interest" description="Disordered" evidence="10">
    <location>
        <begin position="1615"/>
        <end position="1634"/>
    </location>
</feature>
<feature type="region of interest" description="Disordered" evidence="10">
    <location>
        <begin position="2233"/>
        <end position="2258"/>
    </location>
</feature>
<feature type="region of interest" description="Disordered" evidence="10">
    <location>
        <begin position="1"/>
        <end position="47"/>
    </location>
</feature>
<feature type="region of interest" description="Disordered" evidence="10">
    <location>
        <begin position="85"/>
        <end position="126"/>
    </location>
</feature>
<dbReference type="PANTHER" id="PTHR45888:SF4">
    <property type="entry name" value="PHD FINGER PROTEIN 10"/>
    <property type="match status" value="1"/>
</dbReference>